<dbReference type="EMBL" id="LFYR01000729">
    <property type="protein sequence ID" value="KMZ70166.1"/>
    <property type="molecule type" value="Genomic_DNA"/>
</dbReference>
<reference evidence="6" key="1">
    <citation type="journal article" date="2016" name="Nature">
        <title>The genome of the seagrass Zostera marina reveals angiosperm adaptation to the sea.</title>
        <authorList>
            <person name="Olsen J.L."/>
            <person name="Rouze P."/>
            <person name="Verhelst B."/>
            <person name="Lin Y.-C."/>
            <person name="Bayer T."/>
            <person name="Collen J."/>
            <person name="Dattolo E."/>
            <person name="De Paoli E."/>
            <person name="Dittami S."/>
            <person name="Maumus F."/>
            <person name="Michel G."/>
            <person name="Kersting A."/>
            <person name="Lauritano C."/>
            <person name="Lohaus R."/>
            <person name="Toepel M."/>
            <person name="Tonon T."/>
            <person name="Vanneste K."/>
            <person name="Amirebrahimi M."/>
            <person name="Brakel J."/>
            <person name="Bostroem C."/>
            <person name="Chovatia M."/>
            <person name="Grimwood J."/>
            <person name="Jenkins J.W."/>
            <person name="Jueterbock A."/>
            <person name="Mraz A."/>
            <person name="Stam W.T."/>
            <person name="Tice H."/>
            <person name="Bornberg-Bauer E."/>
            <person name="Green P.J."/>
            <person name="Pearson G.A."/>
            <person name="Procaccini G."/>
            <person name="Duarte C.M."/>
            <person name="Schmutz J."/>
            <person name="Reusch T.B.H."/>
            <person name="Van de Peer Y."/>
        </authorList>
    </citation>
    <scope>NUCLEOTIDE SEQUENCE [LARGE SCALE GENOMIC DNA]</scope>
    <source>
        <strain evidence="6">cv. Finnish</strain>
    </source>
</reference>
<dbReference type="GO" id="GO:0000776">
    <property type="term" value="C:kinetochore"/>
    <property type="evidence" value="ECO:0007669"/>
    <property type="project" value="InterPro"/>
</dbReference>
<feature type="compositionally biased region" description="Basic and acidic residues" evidence="4">
    <location>
        <begin position="242"/>
        <end position="259"/>
    </location>
</feature>
<comment type="caution">
    <text evidence="5">The sequence shown here is derived from an EMBL/GenBank/DDBJ whole genome shotgun (WGS) entry which is preliminary data.</text>
</comment>
<dbReference type="GO" id="GO:0005634">
    <property type="term" value="C:nucleus"/>
    <property type="evidence" value="ECO:0007669"/>
    <property type="project" value="UniProtKB-SubCell"/>
</dbReference>
<dbReference type="GO" id="GO:0051315">
    <property type="term" value="P:attachment of mitotic spindle microtubules to kinetochore"/>
    <property type="evidence" value="ECO:0000318"/>
    <property type="project" value="GO_Central"/>
</dbReference>
<comment type="subcellular location">
    <subcellularLocation>
        <location evidence="1">Nucleus</location>
    </subcellularLocation>
</comment>
<dbReference type="GO" id="GO:0019237">
    <property type="term" value="F:centromeric DNA binding"/>
    <property type="evidence" value="ECO:0000318"/>
    <property type="project" value="GO_Central"/>
</dbReference>
<dbReference type="PANTHER" id="PTHR16684:SF11">
    <property type="entry name" value="CENTROMERE PROTEIN C"/>
    <property type="match status" value="1"/>
</dbReference>
<evidence type="ECO:0000256" key="4">
    <source>
        <dbReference type="SAM" id="MobiDB-lite"/>
    </source>
</evidence>
<evidence type="ECO:0000256" key="2">
    <source>
        <dbReference type="ARBA" id="ARBA00010291"/>
    </source>
</evidence>
<gene>
    <name evidence="5" type="ORF">ZOSMA_1G01390</name>
</gene>
<evidence type="ECO:0000313" key="5">
    <source>
        <dbReference type="EMBL" id="KMZ70166.1"/>
    </source>
</evidence>
<dbReference type="Proteomes" id="UP000036987">
    <property type="component" value="Unassembled WGS sequence"/>
</dbReference>
<sequence length="523" mass="59034">MTADLTFLDKSSLLICTFRRHSSSSSTSSIVDTQSSSQDPISHQCNYFLNIMDITEKLKKDINKVLNPSSKESDDGFGEEKIQSSNQKTIIVKPTSHTHIDEDPEEYFAAIKRKENAEREVTKLRGETCIKDEINRTNRQRRPGLTNRLSKRSHFSLKQSVSSSNQKTIIVKPTSDAHIAEDPEEYFAAIKKKENAEREVKKLRGEACIRDGVNRTTRQRRPGLTMKRTRLNHFSIVNSKGNDLEAPKSTTTKEYDSPRQDTNLSKNIFQTEEISVCQQYNAVEASREKTGGSLMKFISDMKCLYDKEIILDPLQLPITPDTSPDRSPDAITTMRPLNVMEVIQMKHLETNKVVDPSLSADKGTVDDADLNDISAHKKRFKPKPPSSPSFRDSNISITPKKTNSKPLSDDKTIPDAHAISTGMKKSSLRGNLPPRSPYSRGDDLPSHILFQNQLVQSPLHHETSHTNEKHILQTLDVLDVVDDIQTNVGDTDRIKDRLGEVLHEENEQSESVGGLFSFFFRLC</sequence>
<dbReference type="GO" id="GO:0051455">
    <property type="term" value="P:spindle attachment to meiosis I kinetochore"/>
    <property type="evidence" value="ECO:0000318"/>
    <property type="project" value="GO_Central"/>
</dbReference>
<dbReference type="GO" id="GO:0051382">
    <property type="term" value="P:kinetochore assembly"/>
    <property type="evidence" value="ECO:0000318"/>
    <property type="project" value="GO_Central"/>
</dbReference>
<keyword evidence="3" id="KW-0539">Nucleus</keyword>
<feature type="region of interest" description="Disordered" evidence="4">
    <location>
        <begin position="240"/>
        <end position="261"/>
    </location>
</feature>
<organism evidence="5 6">
    <name type="scientific">Zostera marina</name>
    <name type="common">Eelgrass</name>
    <dbReference type="NCBI Taxonomy" id="29655"/>
    <lineage>
        <taxon>Eukaryota</taxon>
        <taxon>Viridiplantae</taxon>
        <taxon>Streptophyta</taxon>
        <taxon>Embryophyta</taxon>
        <taxon>Tracheophyta</taxon>
        <taxon>Spermatophyta</taxon>
        <taxon>Magnoliopsida</taxon>
        <taxon>Liliopsida</taxon>
        <taxon>Zosteraceae</taxon>
        <taxon>Zostera</taxon>
    </lineage>
</organism>
<comment type="similarity">
    <text evidence="2">Belongs to the CENP-C/MIF2 family.</text>
</comment>
<dbReference type="AlphaFoldDB" id="A0A0K9PMH9"/>
<keyword evidence="6" id="KW-1185">Reference proteome</keyword>
<dbReference type="PANTHER" id="PTHR16684">
    <property type="entry name" value="CENTROMERE PROTEIN C"/>
    <property type="match status" value="1"/>
</dbReference>
<dbReference type="OrthoDB" id="1939643at2759"/>
<proteinExistence type="inferred from homology"/>
<evidence type="ECO:0000256" key="3">
    <source>
        <dbReference type="ARBA" id="ARBA00023242"/>
    </source>
</evidence>
<evidence type="ECO:0000313" key="6">
    <source>
        <dbReference type="Proteomes" id="UP000036987"/>
    </source>
</evidence>
<dbReference type="InterPro" id="IPR028386">
    <property type="entry name" value="CENP-C/Mif2/cnp3"/>
</dbReference>
<protein>
    <submittedName>
        <fullName evidence="5">Uncharacterized protein</fullName>
    </submittedName>
</protein>
<evidence type="ECO:0000256" key="1">
    <source>
        <dbReference type="ARBA" id="ARBA00004123"/>
    </source>
</evidence>
<feature type="region of interest" description="Disordered" evidence="4">
    <location>
        <begin position="375"/>
        <end position="445"/>
    </location>
</feature>
<name>A0A0K9PMH9_ZOSMR</name>
<feature type="compositionally biased region" description="Polar residues" evidence="4">
    <location>
        <begin position="394"/>
        <end position="406"/>
    </location>
</feature>
<accession>A0A0K9PMH9</accession>